<accession>A0A411YHE5</accession>
<dbReference type="InterPro" id="IPR002563">
    <property type="entry name" value="Flavin_Rdtase-like_dom"/>
</dbReference>
<reference evidence="4 5" key="1">
    <citation type="submission" date="2019-01" db="EMBL/GenBank/DDBJ databases">
        <title>Egibacter rhizosphaerae EGI 80759T.</title>
        <authorList>
            <person name="Chen D.-D."/>
            <person name="Tian Y."/>
            <person name="Jiao J.-Y."/>
            <person name="Zhang X.-T."/>
            <person name="Zhang Y.-G."/>
            <person name="Zhang Y."/>
            <person name="Xiao M."/>
            <person name="Shu W.-S."/>
            <person name="Li W.-J."/>
        </authorList>
    </citation>
    <scope>NUCLEOTIDE SEQUENCE [LARGE SCALE GENOMIC DNA]</scope>
    <source>
        <strain evidence="4 5">EGI 80759</strain>
    </source>
</reference>
<dbReference type="GO" id="GO:0010181">
    <property type="term" value="F:FMN binding"/>
    <property type="evidence" value="ECO:0007669"/>
    <property type="project" value="InterPro"/>
</dbReference>
<evidence type="ECO:0000313" key="5">
    <source>
        <dbReference type="Proteomes" id="UP000291469"/>
    </source>
</evidence>
<dbReference type="AlphaFoldDB" id="A0A411YHE5"/>
<evidence type="ECO:0000313" key="4">
    <source>
        <dbReference type="EMBL" id="QBI20541.1"/>
    </source>
</evidence>
<proteinExistence type="predicted"/>
<dbReference type="PANTHER" id="PTHR30466">
    <property type="entry name" value="FLAVIN REDUCTASE"/>
    <property type="match status" value="1"/>
</dbReference>
<dbReference type="Proteomes" id="UP000291469">
    <property type="component" value="Chromosome"/>
</dbReference>
<dbReference type="GO" id="GO:0042602">
    <property type="term" value="F:riboflavin reductase (NADPH) activity"/>
    <property type="evidence" value="ECO:0007669"/>
    <property type="project" value="TreeGrafter"/>
</dbReference>
<evidence type="ECO:0000256" key="1">
    <source>
        <dbReference type="ARBA" id="ARBA00023002"/>
    </source>
</evidence>
<name>A0A411YHE5_9ACTN</name>
<keyword evidence="1" id="KW-0560">Oxidoreductase</keyword>
<dbReference type="Gene3D" id="2.30.110.10">
    <property type="entry name" value="Electron Transport, Fmn-binding Protein, Chain A"/>
    <property type="match status" value="1"/>
</dbReference>
<sequence>MPRSSQGPVADDSEAAMTMKSVSTQHEAMARRARPQGVHADAFKGLAGSFLTGVAVVSARQGRHDYGCTVSSFASLSLDPPLLLTCLTPHSATLEAIHHHAAFAVAILDDSDHSRLTAQKFAQPGAHPFADVEVQRTEGGLAIPASWLAWARLELWETYPGGDHEIVVGRVVDSDTADRPPSGTGAPAS</sequence>
<feature type="domain" description="Flavin reductase like" evidence="3">
    <location>
        <begin position="47"/>
        <end position="186"/>
    </location>
</feature>
<dbReference type="PANTHER" id="PTHR30466:SF1">
    <property type="entry name" value="FMN REDUCTASE (NADH) RUTF"/>
    <property type="match status" value="1"/>
</dbReference>
<gene>
    <name evidence="4" type="ORF">ER308_13855</name>
</gene>
<dbReference type="OrthoDB" id="3677205at2"/>
<organism evidence="4 5">
    <name type="scientific">Egibacter rhizosphaerae</name>
    <dbReference type="NCBI Taxonomy" id="1670831"/>
    <lineage>
        <taxon>Bacteria</taxon>
        <taxon>Bacillati</taxon>
        <taxon>Actinomycetota</taxon>
        <taxon>Nitriliruptoria</taxon>
        <taxon>Egibacterales</taxon>
        <taxon>Egibacteraceae</taxon>
        <taxon>Egibacter</taxon>
    </lineage>
</organism>
<dbReference type="InterPro" id="IPR012349">
    <property type="entry name" value="Split_barrel_FMN-bd"/>
</dbReference>
<keyword evidence="5" id="KW-1185">Reference proteome</keyword>
<protein>
    <submittedName>
        <fullName evidence="4">Flavin reductase</fullName>
    </submittedName>
</protein>
<dbReference type="EMBL" id="CP036402">
    <property type="protein sequence ID" value="QBI20541.1"/>
    <property type="molecule type" value="Genomic_DNA"/>
</dbReference>
<dbReference type="Pfam" id="PF01613">
    <property type="entry name" value="Flavin_Reduct"/>
    <property type="match status" value="1"/>
</dbReference>
<evidence type="ECO:0000259" key="3">
    <source>
        <dbReference type="SMART" id="SM00903"/>
    </source>
</evidence>
<feature type="region of interest" description="Disordered" evidence="2">
    <location>
        <begin position="1"/>
        <end position="35"/>
    </location>
</feature>
<dbReference type="SMART" id="SM00903">
    <property type="entry name" value="Flavin_Reduct"/>
    <property type="match status" value="1"/>
</dbReference>
<dbReference type="SUPFAM" id="SSF50475">
    <property type="entry name" value="FMN-binding split barrel"/>
    <property type="match status" value="1"/>
</dbReference>
<evidence type="ECO:0000256" key="2">
    <source>
        <dbReference type="SAM" id="MobiDB-lite"/>
    </source>
</evidence>
<dbReference type="InterPro" id="IPR050268">
    <property type="entry name" value="NADH-dep_flavin_reductase"/>
</dbReference>
<dbReference type="KEGG" id="erz:ER308_13855"/>